<name>A0AB39UT20_9GAMM</name>
<protein>
    <recommendedName>
        <fullName evidence="2">Apea-like HEPN domain-containing protein</fullName>
    </recommendedName>
</protein>
<gene>
    <name evidence="1" type="ORF">AAIA72_11240</name>
</gene>
<evidence type="ECO:0008006" key="2">
    <source>
        <dbReference type="Google" id="ProtNLM"/>
    </source>
</evidence>
<dbReference type="EMBL" id="CP154858">
    <property type="protein sequence ID" value="XDT71377.1"/>
    <property type="molecule type" value="Genomic_DNA"/>
</dbReference>
<dbReference type="KEGG" id="tcd:AAIA72_11240"/>
<evidence type="ECO:0000313" key="1">
    <source>
        <dbReference type="EMBL" id="XDT71377.1"/>
    </source>
</evidence>
<organism evidence="1">
    <name type="scientific">Thermohahella caldifontis</name>
    <dbReference type="NCBI Taxonomy" id="3142973"/>
    <lineage>
        <taxon>Bacteria</taxon>
        <taxon>Pseudomonadati</taxon>
        <taxon>Pseudomonadota</taxon>
        <taxon>Gammaproteobacteria</taxon>
        <taxon>Oceanospirillales</taxon>
        <taxon>Hahellaceae</taxon>
        <taxon>Thermohahella</taxon>
    </lineage>
</organism>
<dbReference type="RefSeq" id="WP_369600412.1">
    <property type="nucleotide sequence ID" value="NZ_CP154858.1"/>
</dbReference>
<reference evidence="1" key="1">
    <citation type="submission" date="2024-05" db="EMBL/GenBank/DDBJ databases">
        <title>Genome sequencing of novel strain.</title>
        <authorList>
            <person name="Ganbat D."/>
            <person name="Ganbat S."/>
            <person name="Lee S.-J."/>
        </authorList>
    </citation>
    <scope>NUCLEOTIDE SEQUENCE</scope>
    <source>
        <strain evidence="1">SMD15-11</strain>
    </source>
</reference>
<proteinExistence type="predicted"/>
<sequence>MQITETIQLEIGNAIPHGTPDETRRAVDLWKEVDGWFDGRPFKVENPISGAPEVFRISLDAAPLIGLMERALNTAGSFDAWRLRHAQDETVPLTGHLNITVEVVEGSEAPYSRYHAAAVFIQTLLLGVNLSQPGACQFLATRFVGKQAHRFEAQDFDSKAFYDGMQSARENGWPKIDSLPFSQVWTWLEQIGASEKNTVIKDINKVLVDMLKIAQQRYRYGARTAMLVANQLEMLMNTKREQDMTHLRDRVSLVLGQPTEAADCFNELHRLREALFHGDHPVRRPALVYHDADEEVRQQLAQHNSGVEKAIAVVLALVQDLIRHRAECYRFSETMSRG</sequence>
<dbReference type="AlphaFoldDB" id="A0AB39UT20"/>
<accession>A0AB39UT20</accession>